<protein>
    <submittedName>
        <fullName evidence="1">Uncharacterized protein</fullName>
    </submittedName>
</protein>
<dbReference type="Proteomes" id="UP000886886">
    <property type="component" value="Unassembled WGS sequence"/>
</dbReference>
<reference evidence="1" key="1">
    <citation type="submission" date="2020-10" db="EMBL/GenBank/DDBJ databases">
        <authorList>
            <person name="Gilroy R."/>
        </authorList>
    </citation>
    <scope>NUCLEOTIDE SEQUENCE</scope>
    <source>
        <strain evidence="1">ChiSjej3B21-11622</strain>
    </source>
</reference>
<sequence>MGELRIDIGSFLVTADYLLDGLLVDYLVYSRIAEVLERVDDAISQIRWILEELRYRNGGY</sequence>
<accession>A0A9D0ZWV2</accession>
<dbReference type="AlphaFoldDB" id="A0A9D0ZWV2"/>
<name>A0A9D0ZWV2_9FIRM</name>
<gene>
    <name evidence="1" type="ORF">IAB26_10830</name>
</gene>
<dbReference type="EMBL" id="DVFT01000158">
    <property type="protein sequence ID" value="HIQ97043.1"/>
    <property type="molecule type" value="Genomic_DNA"/>
</dbReference>
<evidence type="ECO:0000313" key="2">
    <source>
        <dbReference type="Proteomes" id="UP000886886"/>
    </source>
</evidence>
<evidence type="ECO:0000313" key="1">
    <source>
        <dbReference type="EMBL" id="HIQ97043.1"/>
    </source>
</evidence>
<organism evidence="1 2">
    <name type="scientific">Candidatus Limivivens merdigallinarum</name>
    <dbReference type="NCBI Taxonomy" id="2840859"/>
    <lineage>
        <taxon>Bacteria</taxon>
        <taxon>Bacillati</taxon>
        <taxon>Bacillota</taxon>
        <taxon>Clostridia</taxon>
        <taxon>Lachnospirales</taxon>
        <taxon>Lachnospiraceae</taxon>
        <taxon>Lachnospiraceae incertae sedis</taxon>
        <taxon>Candidatus Limivivens</taxon>
    </lineage>
</organism>
<proteinExistence type="predicted"/>
<comment type="caution">
    <text evidence="1">The sequence shown here is derived from an EMBL/GenBank/DDBJ whole genome shotgun (WGS) entry which is preliminary data.</text>
</comment>
<reference evidence="1" key="2">
    <citation type="journal article" date="2021" name="PeerJ">
        <title>Extensive microbial diversity within the chicken gut microbiome revealed by metagenomics and culture.</title>
        <authorList>
            <person name="Gilroy R."/>
            <person name="Ravi A."/>
            <person name="Getino M."/>
            <person name="Pursley I."/>
            <person name="Horton D.L."/>
            <person name="Alikhan N.F."/>
            <person name="Baker D."/>
            <person name="Gharbi K."/>
            <person name="Hall N."/>
            <person name="Watson M."/>
            <person name="Adriaenssens E.M."/>
            <person name="Foster-Nyarko E."/>
            <person name="Jarju S."/>
            <person name="Secka A."/>
            <person name="Antonio M."/>
            <person name="Oren A."/>
            <person name="Chaudhuri R.R."/>
            <person name="La Ragione R."/>
            <person name="Hildebrand F."/>
            <person name="Pallen M.J."/>
        </authorList>
    </citation>
    <scope>NUCLEOTIDE SEQUENCE</scope>
    <source>
        <strain evidence="1">ChiSjej3B21-11622</strain>
    </source>
</reference>